<dbReference type="InterPro" id="IPR040079">
    <property type="entry name" value="Glutathione_S-Trfase"/>
</dbReference>
<keyword evidence="4 8" id="KW-0808">Transferase</keyword>
<dbReference type="AlphaFoldDB" id="A0A5A7QHD3"/>
<dbReference type="OrthoDB" id="422574at2759"/>
<name>A0A5A7QHD3_STRAF</name>
<dbReference type="InterPro" id="IPR040077">
    <property type="entry name" value="GST_C_Theta"/>
</dbReference>
<dbReference type="FunFam" id="1.20.1050.10:FF:000039">
    <property type="entry name" value="Glutathione S-transferase theta-1"/>
    <property type="match status" value="1"/>
</dbReference>
<dbReference type="PANTHER" id="PTHR44750">
    <property type="entry name" value="GLUTATHIONE S-TRANSFERASE T1-RELATED"/>
    <property type="match status" value="1"/>
</dbReference>
<protein>
    <recommendedName>
        <fullName evidence="2">glutathione transferase</fullName>
        <ecNumber evidence="2">2.5.1.18</ecNumber>
    </recommendedName>
</protein>
<comment type="similarity">
    <text evidence="1">Belongs to the GST superfamily. Theta family.</text>
</comment>
<feature type="domain" description="GST N-terminal" evidence="6">
    <location>
        <begin position="1"/>
        <end position="195"/>
    </location>
</feature>
<dbReference type="GO" id="GO:0004364">
    <property type="term" value="F:glutathione transferase activity"/>
    <property type="evidence" value="ECO:0007669"/>
    <property type="project" value="UniProtKB-EC"/>
</dbReference>
<feature type="domain" description="GST C-terminal" evidence="7">
    <location>
        <begin position="202"/>
        <end position="344"/>
    </location>
</feature>
<accession>A0A5A7QHD3</accession>
<evidence type="ECO:0000313" key="8">
    <source>
        <dbReference type="EMBL" id="GER44560.1"/>
    </source>
</evidence>
<dbReference type="PROSITE" id="PS50404">
    <property type="entry name" value="GST_NTER"/>
    <property type="match status" value="1"/>
</dbReference>
<keyword evidence="3" id="KW-0216">Detoxification</keyword>
<evidence type="ECO:0000313" key="9">
    <source>
        <dbReference type="Proteomes" id="UP000325081"/>
    </source>
</evidence>
<evidence type="ECO:0000256" key="4">
    <source>
        <dbReference type="ARBA" id="ARBA00022679"/>
    </source>
</evidence>
<organism evidence="8 9">
    <name type="scientific">Striga asiatica</name>
    <name type="common">Asiatic witchweed</name>
    <name type="synonym">Buchnera asiatica</name>
    <dbReference type="NCBI Taxonomy" id="4170"/>
    <lineage>
        <taxon>Eukaryota</taxon>
        <taxon>Viridiplantae</taxon>
        <taxon>Streptophyta</taxon>
        <taxon>Embryophyta</taxon>
        <taxon>Tracheophyta</taxon>
        <taxon>Spermatophyta</taxon>
        <taxon>Magnoliopsida</taxon>
        <taxon>eudicotyledons</taxon>
        <taxon>Gunneridae</taxon>
        <taxon>Pentapetalae</taxon>
        <taxon>asterids</taxon>
        <taxon>lamiids</taxon>
        <taxon>Lamiales</taxon>
        <taxon>Orobanchaceae</taxon>
        <taxon>Buchnereae</taxon>
        <taxon>Striga</taxon>
    </lineage>
</organism>
<dbReference type="InterPro" id="IPR036249">
    <property type="entry name" value="Thioredoxin-like_sf"/>
</dbReference>
<evidence type="ECO:0000256" key="1">
    <source>
        <dbReference type="ARBA" id="ARBA00009899"/>
    </source>
</evidence>
<dbReference type="Proteomes" id="UP000325081">
    <property type="component" value="Unassembled WGS sequence"/>
</dbReference>
<evidence type="ECO:0000256" key="3">
    <source>
        <dbReference type="ARBA" id="ARBA00022575"/>
    </source>
</evidence>
<dbReference type="EC" id="2.5.1.18" evidence="2"/>
<dbReference type="CDD" id="cd03183">
    <property type="entry name" value="GST_C_Theta"/>
    <property type="match status" value="1"/>
</dbReference>
<dbReference type="PANTHER" id="PTHR44750:SF7">
    <property type="entry name" value="GLUTATHIONE S-TRANSFERASE T1-LIKE ISOFORM X1"/>
    <property type="match status" value="1"/>
</dbReference>
<dbReference type="InterPro" id="IPR036282">
    <property type="entry name" value="Glutathione-S-Trfase_C_sf"/>
</dbReference>
<dbReference type="SUPFAM" id="SSF47616">
    <property type="entry name" value="GST C-terminal domain-like"/>
    <property type="match status" value="2"/>
</dbReference>
<reference evidence="9" key="1">
    <citation type="journal article" date="2019" name="Curr. Biol.">
        <title>Genome Sequence of Striga asiatica Provides Insight into the Evolution of Plant Parasitism.</title>
        <authorList>
            <person name="Yoshida S."/>
            <person name="Kim S."/>
            <person name="Wafula E.K."/>
            <person name="Tanskanen J."/>
            <person name="Kim Y.M."/>
            <person name="Honaas L."/>
            <person name="Yang Z."/>
            <person name="Spallek T."/>
            <person name="Conn C.E."/>
            <person name="Ichihashi Y."/>
            <person name="Cheong K."/>
            <person name="Cui S."/>
            <person name="Der J.P."/>
            <person name="Gundlach H."/>
            <person name="Jiao Y."/>
            <person name="Hori C."/>
            <person name="Ishida J.K."/>
            <person name="Kasahara H."/>
            <person name="Kiba T."/>
            <person name="Kim M.S."/>
            <person name="Koo N."/>
            <person name="Laohavisit A."/>
            <person name="Lee Y.H."/>
            <person name="Lumba S."/>
            <person name="McCourt P."/>
            <person name="Mortimer J.C."/>
            <person name="Mutuku J.M."/>
            <person name="Nomura T."/>
            <person name="Sasaki-Sekimoto Y."/>
            <person name="Seto Y."/>
            <person name="Wang Y."/>
            <person name="Wakatake T."/>
            <person name="Sakakibara H."/>
            <person name="Demura T."/>
            <person name="Yamaguchi S."/>
            <person name="Yoneyama K."/>
            <person name="Manabe R.I."/>
            <person name="Nelson D.C."/>
            <person name="Schulman A.H."/>
            <person name="Timko M.P."/>
            <person name="dePamphilis C.W."/>
            <person name="Choi D."/>
            <person name="Shirasu K."/>
        </authorList>
    </citation>
    <scope>NUCLEOTIDE SEQUENCE [LARGE SCALE GENOMIC DNA]</scope>
    <source>
        <strain evidence="9">cv. UVA1</strain>
    </source>
</reference>
<evidence type="ECO:0000259" key="7">
    <source>
        <dbReference type="PROSITE" id="PS50405"/>
    </source>
</evidence>
<dbReference type="PROSITE" id="PS50405">
    <property type="entry name" value="GST_CTER"/>
    <property type="match status" value="1"/>
</dbReference>
<dbReference type="InterPro" id="IPR004045">
    <property type="entry name" value="Glutathione_S-Trfase_N"/>
</dbReference>
<proteinExistence type="inferred from homology"/>
<dbReference type="GO" id="GO:0009407">
    <property type="term" value="P:toxin catabolic process"/>
    <property type="evidence" value="ECO:0007669"/>
    <property type="project" value="UniProtKB-ARBA"/>
</dbReference>
<dbReference type="Gene3D" id="1.20.1050.10">
    <property type="match status" value="1"/>
</dbReference>
<sequence>MELKLYVDRMSQPSRALLIFCKVNGIEFEEIKIELGKMQHRSPEFAVGYIFNAAGIALLFGLPLDQKAADEGEKLLSKSLAIIESHWLEGNGPFLLGNSQPSIADLALACEIMQLELVDEEDRNRILSPYKKVQKLNGIDFEEVKIDLSKRRQLTPEFRDVNPMAKVPAIVDGRFKLFESHAILIYLACVFPGVADHWYPADVFKRAKVHSVLDWHHLNLRLGAASYVLNSTLAPALGLSLNPQKADESEKLLSASLQKIESVWLRGNGSFLLGSSKPSIADLILVCEIMQLEVVDEKDRERILGPHPRVLKWIDDTKNASQPHFDEVHSVLFKLKEKLKKTRSEGAIGHTESKMTIVPHSKM</sequence>
<evidence type="ECO:0000256" key="2">
    <source>
        <dbReference type="ARBA" id="ARBA00012452"/>
    </source>
</evidence>
<dbReference type="SUPFAM" id="SSF52833">
    <property type="entry name" value="Thioredoxin-like"/>
    <property type="match status" value="1"/>
</dbReference>
<dbReference type="InterPro" id="IPR010987">
    <property type="entry name" value="Glutathione-S-Trfase_C-like"/>
</dbReference>
<evidence type="ECO:0000256" key="5">
    <source>
        <dbReference type="ARBA" id="ARBA00047960"/>
    </source>
</evidence>
<dbReference type="InterPro" id="IPR043377">
    <property type="entry name" value="GSTT1/2/3"/>
</dbReference>
<dbReference type="SFLD" id="SFLDG00358">
    <property type="entry name" value="Main_(cytGST)"/>
    <property type="match status" value="1"/>
</dbReference>
<dbReference type="Pfam" id="PF13410">
    <property type="entry name" value="GST_C_2"/>
    <property type="match status" value="1"/>
</dbReference>
<dbReference type="Gene3D" id="3.40.30.10">
    <property type="entry name" value="Glutaredoxin"/>
    <property type="match status" value="2"/>
</dbReference>
<dbReference type="EMBL" id="BKCP01007015">
    <property type="protein sequence ID" value="GER44560.1"/>
    <property type="molecule type" value="Genomic_DNA"/>
</dbReference>
<keyword evidence="9" id="KW-1185">Reference proteome</keyword>
<comment type="caution">
    <text evidence="8">The sequence shown here is derived from an EMBL/GenBank/DDBJ whole genome shotgun (WGS) entry which is preliminary data.</text>
</comment>
<comment type="catalytic activity">
    <reaction evidence="5">
        <text>RX + glutathione = an S-substituted glutathione + a halide anion + H(+)</text>
        <dbReference type="Rhea" id="RHEA:16437"/>
        <dbReference type="ChEBI" id="CHEBI:15378"/>
        <dbReference type="ChEBI" id="CHEBI:16042"/>
        <dbReference type="ChEBI" id="CHEBI:17792"/>
        <dbReference type="ChEBI" id="CHEBI:57925"/>
        <dbReference type="ChEBI" id="CHEBI:90779"/>
        <dbReference type="EC" id="2.5.1.18"/>
    </reaction>
</comment>
<evidence type="ECO:0000259" key="6">
    <source>
        <dbReference type="PROSITE" id="PS50404"/>
    </source>
</evidence>
<dbReference type="Pfam" id="PF02798">
    <property type="entry name" value="GST_N"/>
    <property type="match status" value="1"/>
</dbReference>
<gene>
    <name evidence="8" type="ORF">STAS_21471</name>
</gene>
<dbReference type="SFLD" id="SFLDS00019">
    <property type="entry name" value="Glutathione_Transferase_(cytos"/>
    <property type="match status" value="1"/>
</dbReference>